<dbReference type="InterPro" id="IPR036873">
    <property type="entry name" value="Rhodanese-like_dom_sf"/>
</dbReference>
<comment type="caution">
    <text evidence="2">The sequence shown here is derived from an EMBL/GenBank/DDBJ whole genome shotgun (WGS) entry which is preliminary data.</text>
</comment>
<dbReference type="Pfam" id="PF00581">
    <property type="entry name" value="Rhodanese"/>
    <property type="match status" value="1"/>
</dbReference>
<feature type="domain" description="Rhodanese" evidence="1">
    <location>
        <begin position="24"/>
        <end position="108"/>
    </location>
</feature>
<dbReference type="PANTHER" id="PTHR43031">
    <property type="entry name" value="FAD-DEPENDENT OXIDOREDUCTASE"/>
    <property type="match status" value="1"/>
</dbReference>
<evidence type="ECO:0000313" key="2">
    <source>
        <dbReference type="EMBL" id="KRM18797.1"/>
    </source>
</evidence>
<organism evidence="2 3">
    <name type="scientific">Ligilactobacillus hayakitensis DSM 18933 = JCM 14209</name>
    <dbReference type="NCBI Taxonomy" id="1423755"/>
    <lineage>
        <taxon>Bacteria</taxon>
        <taxon>Bacillati</taxon>
        <taxon>Bacillota</taxon>
        <taxon>Bacilli</taxon>
        <taxon>Lactobacillales</taxon>
        <taxon>Lactobacillaceae</taxon>
        <taxon>Ligilactobacillus</taxon>
    </lineage>
</organism>
<dbReference type="SUPFAM" id="SSF52821">
    <property type="entry name" value="Rhodanese/Cell cycle control phosphatase"/>
    <property type="match status" value="1"/>
</dbReference>
<dbReference type="PANTHER" id="PTHR43031:SF18">
    <property type="entry name" value="RHODANESE-RELATED SULFURTRANSFERASES"/>
    <property type="match status" value="1"/>
</dbReference>
<dbReference type="CDD" id="cd00158">
    <property type="entry name" value="RHOD"/>
    <property type="match status" value="1"/>
</dbReference>
<dbReference type="Gene3D" id="3.40.250.10">
    <property type="entry name" value="Rhodanese-like domain"/>
    <property type="match status" value="1"/>
</dbReference>
<dbReference type="eggNOG" id="COG0607">
    <property type="taxonomic scope" value="Bacteria"/>
</dbReference>
<dbReference type="InterPro" id="IPR001763">
    <property type="entry name" value="Rhodanese-like_dom"/>
</dbReference>
<name>A0A0R1WMV9_9LACO</name>
<evidence type="ECO:0000259" key="1">
    <source>
        <dbReference type="PROSITE" id="PS50206"/>
    </source>
</evidence>
<dbReference type="EMBL" id="AZGD01000090">
    <property type="protein sequence ID" value="KRM18797.1"/>
    <property type="molecule type" value="Genomic_DNA"/>
</dbReference>
<protein>
    <recommendedName>
        <fullName evidence="1">Rhodanese domain-containing protein</fullName>
    </recommendedName>
</protein>
<accession>A0A0R1WMV9</accession>
<reference evidence="2 3" key="1">
    <citation type="journal article" date="2015" name="Genome Announc.">
        <title>Expanding the biotechnology potential of lactobacilli through comparative genomics of 213 strains and associated genera.</title>
        <authorList>
            <person name="Sun Z."/>
            <person name="Harris H.M."/>
            <person name="McCann A."/>
            <person name="Guo C."/>
            <person name="Argimon S."/>
            <person name="Zhang W."/>
            <person name="Yang X."/>
            <person name="Jeffery I.B."/>
            <person name="Cooney J.C."/>
            <person name="Kagawa T.F."/>
            <person name="Liu W."/>
            <person name="Song Y."/>
            <person name="Salvetti E."/>
            <person name="Wrobel A."/>
            <person name="Rasinkangas P."/>
            <person name="Parkhill J."/>
            <person name="Rea M.C."/>
            <person name="O'Sullivan O."/>
            <person name="Ritari J."/>
            <person name="Douillard F.P."/>
            <person name="Paul Ross R."/>
            <person name="Yang R."/>
            <person name="Briner A.E."/>
            <person name="Felis G.E."/>
            <person name="de Vos W.M."/>
            <person name="Barrangou R."/>
            <person name="Klaenhammer T.R."/>
            <person name="Caufield P.W."/>
            <person name="Cui Y."/>
            <person name="Zhang H."/>
            <person name="O'Toole P.W."/>
        </authorList>
    </citation>
    <scope>NUCLEOTIDE SEQUENCE [LARGE SCALE GENOMIC DNA]</scope>
    <source>
        <strain evidence="2 3">DSM 18933</strain>
    </source>
</reference>
<dbReference type="AlphaFoldDB" id="A0A0R1WMV9"/>
<dbReference type="Proteomes" id="UP000051054">
    <property type="component" value="Unassembled WGS sequence"/>
</dbReference>
<sequence length="112" mass="12952">MQIYLYLVGKRVSKILTNDEFKQGMRSAQIIDLREADSFKNGRIMGARNIPYSQLSILKSGIRKDMPIYLYENGRTLATRAAIQLHKSGFKDIYVLKTGFTNWDGKIKKNKY</sequence>
<keyword evidence="3" id="KW-1185">Reference proteome</keyword>
<dbReference type="InterPro" id="IPR050229">
    <property type="entry name" value="GlpE_sulfurtransferase"/>
</dbReference>
<gene>
    <name evidence="2" type="ORF">FC40_GL000582</name>
</gene>
<dbReference type="SMART" id="SM00450">
    <property type="entry name" value="RHOD"/>
    <property type="match status" value="1"/>
</dbReference>
<evidence type="ECO:0000313" key="3">
    <source>
        <dbReference type="Proteomes" id="UP000051054"/>
    </source>
</evidence>
<dbReference type="PROSITE" id="PS50206">
    <property type="entry name" value="RHODANESE_3"/>
    <property type="match status" value="1"/>
</dbReference>
<proteinExistence type="predicted"/>
<dbReference type="STRING" id="1423755.FC40_GL000582"/>
<dbReference type="PATRIC" id="fig|1423755.3.peg.636"/>